<dbReference type="HOGENOM" id="CLU_2574041_0_0_1"/>
<dbReference type="AlphaFoldDB" id="A0A067SI80"/>
<accession>A0A067SI80</accession>
<dbReference type="EMBL" id="KL142396">
    <property type="protein sequence ID" value="KDR70660.1"/>
    <property type="molecule type" value="Genomic_DNA"/>
</dbReference>
<name>A0A067SI80_GALM3</name>
<organism evidence="1 2">
    <name type="scientific">Galerina marginata (strain CBS 339.88)</name>
    <dbReference type="NCBI Taxonomy" id="685588"/>
    <lineage>
        <taxon>Eukaryota</taxon>
        <taxon>Fungi</taxon>
        <taxon>Dikarya</taxon>
        <taxon>Basidiomycota</taxon>
        <taxon>Agaricomycotina</taxon>
        <taxon>Agaricomycetes</taxon>
        <taxon>Agaricomycetidae</taxon>
        <taxon>Agaricales</taxon>
        <taxon>Agaricineae</taxon>
        <taxon>Strophariaceae</taxon>
        <taxon>Galerina</taxon>
    </lineage>
</organism>
<protein>
    <submittedName>
        <fullName evidence="1">Uncharacterized protein</fullName>
    </submittedName>
</protein>
<proteinExistence type="predicted"/>
<evidence type="ECO:0000313" key="2">
    <source>
        <dbReference type="Proteomes" id="UP000027222"/>
    </source>
</evidence>
<keyword evidence="2" id="KW-1185">Reference proteome</keyword>
<evidence type="ECO:0000313" key="1">
    <source>
        <dbReference type="EMBL" id="KDR70660.1"/>
    </source>
</evidence>
<dbReference type="Proteomes" id="UP000027222">
    <property type="component" value="Unassembled WGS sequence"/>
</dbReference>
<reference evidence="2" key="1">
    <citation type="journal article" date="2014" name="Proc. Natl. Acad. Sci. U.S.A.">
        <title>Extensive sampling of basidiomycete genomes demonstrates inadequacy of the white-rot/brown-rot paradigm for wood decay fungi.</title>
        <authorList>
            <person name="Riley R."/>
            <person name="Salamov A.A."/>
            <person name="Brown D.W."/>
            <person name="Nagy L.G."/>
            <person name="Floudas D."/>
            <person name="Held B.W."/>
            <person name="Levasseur A."/>
            <person name="Lombard V."/>
            <person name="Morin E."/>
            <person name="Otillar R."/>
            <person name="Lindquist E.A."/>
            <person name="Sun H."/>
            <person name="LaButti K.M."/>
            <person name="Schmutz J."/>
            <person name="Jabbour D."/>
            <person name="Luo H."/>
            <person name="Baker S.E."/>
            <person name="Pisabarro A.G."/>
            <person name="Walton J.D."/>
            <person name="Blanchette R.A."/>
            <person name="Henrissat B."/>
            <person name="Martin F."/>
            <person name="Cullen D."/>
            <person name="Hibbett D.S."/>
            <person name="Grigoriev I.V."/>
        </authorList>
    </citation>
    <scope>NUCLEOTIDE SEQUENCE [LARGE SCALE GENOMIC DNA]</scope>
    <source>
        <strain evidence="2">CBS 339.88</strain>
    </source>
</reference>
<gene>
    <name evidence="1" type="ORF">GALMADRAFT_880282</name>
</gene>
<sequence length="81" mass="9455">MCQSAEDLDIYNLSEEALNDLKLFRFSSFESLHSTDITNLEKFPADLLWKSGDFSVHFSHADNCGHRFWFRRPGHLFQCLA</sequence>